<keyword evidence="2" id="KW-1185">Reference proteome</keyword>
<evidence type="ECO:0000313" key="1">
    <source>
        <dbReference type="EMBL" id="QIN78065.1"/>
    </source>
</evidence>
<dbReference type="Proteomes" id="UP000502706">
    <property type="component" value="Chromosome"/>
</dbReference>
<evidence type="ECO:0008006" key="3">
    <source>
        <dbReference type="Google" id="ProtNLM"/>
    </source>
</evidence>
<dbReference type="PANTHER" id="PTHR34547">
    <property type="entry name" value="YACP-LIKE NYN DOMAIN PROTEIN"/>
    <property type="match status" value="1"/>
</dbReference>
<dbReference type="EMBL" id="CP045121">
    <property type="protein sequence ID" value="QIN78065.1"/>
    <property type="molecule type" value="Genomic_DNA"/>
</dbReference>
<evidence type="ECO:0000313" key="2">
    <source>
        <dbReference type="Proteomes" id="UP000502706"/>
    </source>
</evidence>
<accession>A0A6G8PV46</accession>
<dbReference type="KEGG" id="rmar:GBA65_05525"/>
<organism evidence="1 2">
    <name type="scientific">Rubrobacter marinus</name>
    <dbReference type="NCBI Taxonomy" id="2653852"/>
    <lineage>
        <taxon>Bacteria</taxon>
        <taxon>Bacillati</taxon>
        <taxon>Actinomycetota</taxon>
        <taxon>Rubrobacteria</taxon>
        <taxon>Rubrobacterales</taxon>
        <taxon>Rubrobacteraceae</taxon>
        <taxon>Rubrobacter</taxon>
    </lineage>
</organism>
<name>A0A6G8PV46_9ACTN</name>
<reference evidence="1 2" key="1">
    <citation type="submission" date="2019-10" db="EMBL/GenBank/DDBJ databases">
        <title>Rubrobacter sp nov SCSIO 52915 isolated from a deep-sea sediment in the South China Sea.</title>
        <authorList>
            <person name="Chen R.W."/>
        </authorList>
    </citation>
    <scope>NUCLEOTIDE SEQUENCE [LARGE SCALE GENOMIC DNA]</scope>
    <source>
        <strain evidence="1 2">SCSIO 52915</strain>
    </source>
</reference>
<dbReference type="RefSeq" id="WP_166395743.1">
    <property type="nucleotide sequence ID" value="NZ_CP045121.1"/>
</dbReference>
<protein>
    <recommendedName>
        <fullName evidence="3">RNA-binding protein</fullName>
    </recommendedName>
</protein>
<dbReference type="Pfam" id="PF05991">
    <property type="entry name" value="NYN_YacP"/>
    <property type="match status" value="1"/>
</dbReference>
<gene>
    <name evidence="1" type="ORF">GBA65_05525</name>
</gene>
<dbReference type="PANTHER" id="PTHR34547:SF1">
    <property type="entry name" value="YACP-LIKE NYN DOMAIN PROTEIN"/>
    <property type="match status" value="1"/>
</dbReference>
<proteinExistence type="predicted"/>
<dbReference type="AlphaFoldDB" id="A0A6G8PV46"/>
<sequence>MTRYLILDGYNIIGALKRYSARTTGGFDESRETLINDALKAAGWTGRSVILVFDAARSPEAGRSELRAGGAVRVIYSAAGESADDEIERLVRSLGSSATVCSGDFALQRAALAGGAARSVPREFEALLDELPVVTRNPNTPFRARVADRLSPEVLHDLERLRREAEGRE</sequence>
<dbReference type="InterPro" id="IPR010298">
    <property type="entry name" value="YacP-like"/>
</dbReference>